<dbReference type="GO" id="GO:0090575">
    <property type="term" value="C:RNA polymerase II transcription regulator complex"/>
    <property type="evidence" value="ECO:0007669"/>
    <property type="project" value="TreeGrafter"/>
</dbReference>
<dbReference type="PANTHER" id="PTHR40621:SF8">
    <property type="entry name" value="AP-1-LIKE TRANSCRIPTION FACTOR YAP3"/>
    <property type="match status" value="1"/>
</dbReference>
<gene>
    <name evidence="7" type="ORF">N7532_004312</name>
</gene>
<dbReference type="Pfam" id="PF00170">
    <property type="entry name" value="bZIP_1"/>
    <property type="match status" value="1"/>
</dbReference>
<dbReference type="InterPro" id="IPR050936">
    <property type="entry name" value="AP-1-like"/>
</dbReference>
<evidence type="ECO:0000256" key="1">
    <source>
        <dbReference type="ARBA" id="ARBA00004123"/>
    </source>
</evidence>
<evidence type="ECO:0000256" key="4">
    <source>
        <dbReference type="ARBA" id="ARBA00038132"/>
    </source>
</evidence>
<dbReference type="PANTHER" id="PTHR40621">
    <property type="entry name" value="TRANSCRIPTION FACTOR KAPC-RELATED"/>
    <property type="match status" value="1"/>
</dbReference>
<evidence type="ECO:0000313" key="7">
    <source>
        <dbReference type="EMBL" id="KAJ5103783.1"/>
    </source>
</evidence>
<keyword evidence="8" id="KW-1185">Reference proteome</keyword>
<comment type="similarity">
    <text evidence="4">Belongs to the bZIP family. YAP subfamily.</text>
</comment>
<comment type="caution">
    <text evidence="7">The sequence shown here is derived from an EMBL/GenBank/DDBJ whole genome shotgun (WGS) entry which is preliminary data.</text>
</comment>
<dbReference type="GO" id="GO:0001228">
    <property type="term" value="F:DNA-binding transcription activator activity, RNA polymerase II-specific"/>
    <property type="evidence" value="ECO:0007669"/>
    <property type="project" value="TreeGrafter"/>
</dbReference>
<dbReference type="InterPro" id="IPR046347">
    <property type="entry name" value="bZIP_sf"/>
</dbReference>
<dbReference type="Gene3D" id="1.10.238.100">
    <property type="entry name" value="YAP1 redox domain. Chain B"/>
    <property type="match status" value="1"/>
</dbReference>
<feature type="region of interest" description="Disordered" evidence="5">
    <location>
        <begin position="220"/>
        <end position="241"/>
    </location>
</feature>
<dbReference type="PROSITE" id="PS00036">
    <property type="entry name" value="BZIP_BASIC"/>
    <property type="match status" value="1"/>
</dbReference>
<evidence type="ECO:0000256" key="2">
    <source>
        <dbReference type="ARBA" id="ARBA00004496"/>
    </source>
</evidence>
<dbReference type="GO" id="GO:0005737">
    <property type="term" value="C:cytoplasm"/>
    <property type="evidence" value="ECO:0007669"/>
    <property type="project" value="UniProtKB-SubCell"/>
</dbReference>
<reference evidence="7" key="1">
    <citation type="submission" date="2022-11" db="EMBL/GenBank/DDBJ databases">
        <authorList>
            <person name="Petersen C."/>
        </authorList>
    </citation>
    <scope>NUCLEOTIDE SEQUENCE</scope>
    <source>
        <strain evidence="7">IBT 30761</strain>
    </source>
</reference>
<dbReference type="GO" id="GO:0034599">
    <property type="term" value="P:cellular response to oxidative stress"/>
    <property type="evidence" value="ECO:0007669"/>
    <property type="project" value="UniProtKB-ARBA"/>
</dbReference>
<feature type="compositionally biased region" description="Polar residues" evidence="5">
    <location>
        <begin position="38"/>
        <end position="47"/>
    </location>
</feature>
<dbReference type="EMBL" id="JAPQKI010000004">
    <property type="protein sequence ID" value="KAJ5103783.1"/>
    <property type="molecule type" value="Genomic_DNA"/>
</dbReference>
<dbReference type="FunFam" id="1.20.5.170:FF:000067">
    <property type="entry name" value="BZIP transcription factor"/>
    <property type="match status" value="1"/>
</dbReference>
<feature type="region of interest" description="Disordered" evidence="5">
    <location>
        <begin position="1"/>
        <end position="159"/>
    </location>
</feature>
<dbReference type="GeneID" id="81355785"/>
<feature type="domain" description="BZIP" evidence="6">
    <location>
        <begin position="118"/>
        <end position="181"/>
    </location>
</feature>
<dbReference type="GO" id="GO:0000976">
    <property type="term" value="F:transcription cis-regulatory region binding"/>
    <property type="evidence" value="ECO:0007669"/>
    <property type="project" value="InterPro"/>
</dbReference>
<evidence type="ECO:0000256" key="3">
    <source>
        <dbReference type="ARBA" id="ARBA00023242"/>
    </source>
</evidence>
<feature type="compositionally biased region" description="Polar residues" evidence="5">
    <location>
        <begin position="73"/>
        <end position="87"/>
    </location>
</feature>
<dbReference type="Proteomes" id="UP001149074">
    <property type="component" value="Unassembled WGS sequence"/>
</dbReference>
<comment type="subcellular location">
    <subcellularLocation>
        <location evidence="2">Cytoplasm</location>
    </subcellularLocation>
    <subcellularLocation>
        <location evidence="1">Nucleus</location>
    </subcellularLocation>
</comment>
<feature type="compositionally biased region" description="Basic and acidic residues" evidence="5">
    <location>
        <begin position="134"/>
        <end position="152"/>
    </location>
</feature>
<dbReference type="InterPro" id="IPR004827">
    <property type="entry name" value="bZIP"/>
</dbReference>
<dbReference type="AlphaFoldDB" id="A0A9W9KFI8"/>
<name>A0A9W9KFI8_9EURO</name>
<dbReference type="Gene3D" id="1.20.5.170">
    <property type="match status" value="1"/>
</dbReference>
<organism evidence="7 8">
    <name type="scientific">Penicillium argentinense</name>
    <dbReference type="NCBI Taxonomy" id="1131581"/>
    <lineage>
        <taxon>Eukaryota</taxon>
        <taxon>Fungi</taxon>
        <taxon>Dikarya</taxon>
        <taxon>Ascomycota</taxon>
        <taxon>Pezizomycotina</taxon>
        <taxon>Eurotiomycetes</taxon>
        <taxon>Eurotiomycetidae</taxon>
        <taxon>Eurotiales</taxon>
        <taxon>Aspergillaceae</taxon>
        <taxon>Penicillium</taxon>
    </lineage>
</organism>
<evidence type="ECO:0000256" key="5">
    <source>
        <dbReference type="SAM" id="MobiDB-lite"/>
    </source>
</evidence>
<sequence length="318" mass="35051">MDYNNYSGHQSQPYSLYGLPTPDQQPQPPSDDALGNPFSLNSYNQYFSGFDPSARLDPSSSFVPPPHSPPDSFTKTSVSSNDPNSHTRAGPASTDGDDNQFVDPAVGRSSSEEKESMTPAQTKRKAQNRAAQRAFRERKERHVKDLEDKVTSLEESSTTLQADNERLKRELAKFATENEILRATSHTLNGGNNNNAAKEQAEPTVTGPMKYTPTDFFSSLNPKGSGWQRPTTGTTNPRSPQRHRITVCQVTGEKLLDAGETWDFILGHDLFKRGEVDIGDVTERLKGLAQCDGTGPAFRESQVCRAIEDSAAERDELI</sequence>
<feature type="compositionally biased region" description="Polar residues" evidence="5">
    <location>
        <begin position="220"/>
        <end position="239"/>
    </location>
</feature>
<keyword evidence="3" id="KW-0539">Nucleus</keyword>
<reference evidence="7" key="2">
    <citation type="journal article" date="2023" name="IMA Fungus">
        <title>Comparative genomic study of the Penicillium genus elucidates a diverse pangenome and 15 lateral gene transfer events.</title>
        <authorList>
            <person name="Petersen C."/>
            <person name="Sorensen T."/>
            <person name="Nielsen M.R."/>
            <person name="Sondergaard T.E."/>
            <person name="Sorensen J.L."/>
            <person name="Fitzpatrick D.A."/>
            <person name="Frisvad J.C."/>
            <person name="Nielsen K.L."/>
        </authorList>
    </citation>
    <scope>NUCLEOTIDE SEQUENCE</scope>
    <source>
        <strain evidence="7">IBT 30761</strain>
    </source>
</reference>
<dbReference type="OrthoDB" id="4940293at2759"/>
<dbReference type="CDD" id="cd14688">
    <property type="entry name" value="bZIP_YAP"/>
    <property type="match status" value="1"/>
</dbReference>
<dbReference type="PROSITE" id="PS50217">
    <property type="entry name" value="BZIP"/>
    <property type="match status" value="1"/>
</dbReference>
<feature type="compositionally biased region" description="Polar residues" evidence="5">
    <location>
        <begin position="1"/>
        <end position="14"/>
    </location>
</feature>
<accession>A0A9W9KFI8</accession>
<dbReference type="SUPFAM" id="SSF57959">
    <property type="entry name" value="Leucine zipper domain"/>
    <property type="match status" value="1"/>
</dbReference>
<evidence type="ECO:0000313" key="8">
    <source>
        <dbReference type="Proteomes" id="UP001149074"/>
    </source>
</evidence>
<evidence type="ECO:0000259" key="6">
    <source>
        <dbReference type="PROSITE" id="PS50217"/>
    </source>
</evidence>
<dbReference type="RefSeq" id="XP_056477163.1">
    <property type="nucleotide sequence ID" value="XM_056616806.1"/>
</dbReference>
<protein>
    <recommendedName>
        <fullName evidence="6">BZIP domain-containing protein</fullName>
    </recommendedName>
</protein>
<dbReference type="SMART" id="SM00338">
    <property type="entry name" value="BRLZ"/>
    <property type="match status" value="1"/>
</dbReference>
<proteinExistence type="inferred from homology"/>